<evidence type="ECO:0000313" key="4">
    <source>
        <dbReference type="Proteomes" id="UP000326554"/>
    </source>
</evidence>
<name>A0A5J5GHB3_9RHOB</name>
<feature type="chain" id="PRO_5023924889" evidence="1">
    <location>
        <begin position="18"/>
        <end position="205"/>
    </location>
</feature>
<feature type="domain" description="SH3b" evidence="2">
    <location>
        <begin position="22"/>
        <end position="91"/>
    </location>
</feature>
<keyword evidence="1" id="KW-0732">Signal</keyword>
<proteinExistence type="predicted"/>
<dbReference type="RefSeq" id="WP_150445942.1">
    <property type="nucleotide sequence ID" value="NZ_VYQE01000004.1"/>
</dbReference>
<evidence type="ECO:0000259" key="2">
    <source>
        <dbReference type="PROSITE" id="PS51781"/>
    </source>
</evidence>
<protein>
    <submittedName>
        <fullName evidence="3">SH3 domain-containing protein</fullName>
    </submittedName>
</protein>
<gene>
    <name evidence="3" type="ORF">F3S47_14230</name>
</gene>
<dbReference type="InterPro" id="IPR003646">
    <property type="entry name" value="SH3-like_bac-type"/>
</dbReference>
<dbReference type="PROSITE" id="PS51781">
    <property type="entry name" value="SH3B"/>
    <property type="match status" value="1"/>
</dbReference>
<dbReference type="Pfam" id="PF08239">
    <property type="entry name" value="SH3_3"/>
    <property type="match status" value="1"/>
</dbReference>
<sequence length="205" mass="21667">MKHLLMLILLLVPATLAAQEFPARYSVSGVAADDTLNVRTGPGVDNAIIGEFTPDRTGIEVVRLSADGDWGQVNVNGQAGWVSMHYMMPLQQVGWNSTMSTVSSCFGTEPFWSARTTSDRQFVLENLGEPVFSAPAEPFVQSLSGPGIATAVEVPGGGFATLVVTAGACSDGMSDQQYGLNADMVTRLPGNGTQYWKGCCTVAVD</sequence>
<keyword evidence="4" id="KW-1185">Reference proteome</keyword>
<accession>A0A5J5GHB3</accession>
<dbReference type="AlphaFoldDB" id="A0A5J5GHB3"/>
<evidence type="ECO:0000313" key="3">
    <source>
        <dbReference type="EMBL" id="KAA9006924.1"/>
    </source>
</evidence>
<dbReference type="Gene3D" id="2.30.30.40">
    <property type="entry name" value="SH3 Domains"/>
    <property type="match status" value="1"/>
</dbReference>
<comment type="caution">
    <text evidence="3">The sequence shown here is derived from an EMBL/GenBank/DDBJ whole genome shotgun (WGS) entry which is preliminary data.</text>
</comment>
<organism evidence="3 4">
    <name type="scientific">Histidinibacterium aquaticum</name>
    <dbReference type="NCBI Taxonomy" id="2613962"/>
    <lineage>
        <taxon>Bacteria</taxon>
        <taxon>Pseudomonadati</taxon>
        <taxon>Pseudomonadota</taxon>
        <taxon>Alphaproteobacteria</taxon>
        <taxon>Rhodobacterales</taxon>
        <taxon>Paracoccaceae</taxon>
        <taxon>Histidinibacterium</taxon>
    </lineage>
</organism>
<dbReference type="Proteomes" id="UP000326554">
    <property type="component" value="Unassembled WGS sequence"/>
</dbReference>
<feature type="signal peptide" evidence="1">
    <location>
        <begin position="1"/>
        <end position="17"/>
    </location>
</feature>
<evidence type="ECO:0000256" key="1">
    <source>
        <dbReference type="SAM" id="SignalP"/>
    </source>
</evidence>
<reference evidence="3 4" key="1">
    <citation type="submission" date="2019-09" db="EMBL/GenBank/DDBJ databases">
        <authorList>
            <person name="Park J.-S."/>
            <person name="Choi H.-J."/>
        </authorList>
    </citation>
    <scope>NUCLEOTIDE SEQUENCE [LARGE SCALE GENOMIC DNA]</scope>
    <source>
        <strain evidence="3 4">176SS1-4</strain>
    </source>
</reference>
<dbReference type="EMBL" id="VYQE01000004">
    <property type="protein sequence ID" value="KAA9006924.1"/>
    <property type="molecule type" value="Genomic_DNA"/>
</dbReference>